<evidence type="ECO:0000256" key="3">
    <source>
        <dbReference type="ARBA" id="ARBA00023163"/>
    </source>
</evidence>
<dbReference type="Proteomes" id="UP000757604">
    <property type="component" value="Unassembled WGS sequence"/>
</dbReference>
<evidence type="ECO:0000256" key="1">
    <source>
        <dbReference type="ARBA" id="ARBA00023015"/>
    </source>
</evidence>
<proteinExistence type="predicted"/>
<accession>A0ABS7H9W1</accession>
<keyword evidence="1" id="KW-0805">Transcription regulation</keyword>
<dbReference type="Gene3D" id="1.10.10.10">
    <property type="entry name" value="Winged helix-like DNA-binding domain superfamily/Winged helix DNA-binding domain"/>
    <property type="match status" value="1"/>
</dbReference>
<comment type="caution">
    <text evidence="5">The sequence shown here is derived from an EMBL/GenBank/DDBJ whole genome shotgun (WGS) entry which is preliminary data.</text>
</comment>
<dbReference type="EMBL" id="JAEUAO010000002">
    <property type="protein sequence ID" value="MBW9063910.1"/>
    <property type="molecule type" value="Genomic_DNA"/>
</dbReference>
<keyword evidence="2" id="KW-0238">DNA-binding</keyword>
<name>A0ABS7H9W1_9HYPH</name>
<dbReference type="Pfam" id="PF00196">
    <property type="entry name" value="GerE"/>
    <property type="match status" value="1"/>
</dbReference>
<dbReference type="PANTHER" id="PTHR44688:SF16">
    <property type="entry name" value="DNA-BINDING TRANSCRIPTIONAL ACTIVATOR DEVR_DOSR"/>
    <property type="match status" value="1"/>
</dbReference>
<reference evidence="5 6" key="1">
    <citation type="journal article" date="2021" name="MBio">
        <title>Poor Competitiveness of Bradyrhizobium in Pigeon Pea Root Colonization in Indian Soils.</title>
        <authorList>
            <person name="Chalasani D."/>
            <person name="Basu A."/>
            <person name="Pullabhotla S.V.S.R.N."/>
            <person name="Jorrin B."/>
            <person name="Neal A.L."/>
            <person name="Poole P.S."/>
            <person name="Podile A.R."/>
            <person name="Tkacz A."/>
        </authorList>
    </citation>
    <scope>NUCLEOTIDE SEQUENCE [LARGE SCALE GENOMIC DNA]</scope>
    <source>
        <strain evidence="5 6">HU44</strain>
    </source>
</reference>
<evidence type="ECO:0000256" key="2">
    <source>
        <dbReference type="ARBA" id="ARBA00023125"/>
    </source>
</evidence>
<dbReference type="SMART" id="SM00421">
    <property type="entry name" value="HTH_LUXR"/>
    <property type="match status" value="1"/>
</dbReference>
<dbReference type="InterPro" id="IPR000792">
    <property type="entry name" value="Tscrpt_reg_LuxR_C"/>
</dbReference>
<dbReference type="PRINTS" id="PR00038">
    <property type="entry name" value="HTHLUXR"/>
</dbReference>
<dbReference type="RefSeq" id="WP_220372245.1">
    <property type="nucleotide sequence ID" value="NZ_JAEUAO010000002.1"/>
</dbReference>
<dbReference type="InterPro" id="IPR036693">
    <property type="entry name" value="TF_LuxR_autoind-bd_dom_sf"/>
</dbReference>
<evidence type="ECO:0000313" key="6">
    <source>
        <dbReference type="Proteomes" id="UP000757604"/>
    </source>
</evidence>
<dbReference type="InterPro" id="IPR005143">
    <property type="entry name" value="TF_LuxR_autoind-bd_dom"/>
</dbReference>
<dbReference type="InterPro" id="IPR016032">
    <property type="entry name" value="Sig_transdc_resp-reg_C-effctor"/>
</dbReference>
<keyword evidence="3" id="KW-0804">Transcription</keyword>
<dbReference type="SUPFAM" id="SSF46894">
    <property type="entry name" value="C-terminal effector domain of the bipartite response regulators"/>
    <property type="match status" value="1"/>
</dbReference>
<evidence type="ECO:0000259" key="4">
    <source>
        <dbReference type="PROSITE" id="PS50043"/>
    </source>
</evidence>
<dbReference type="PANTHER" id="PTHR44688">
    <property type="entry name" value="DNA-BINDING TRANSCRIPTIONAL ACTIVATOR DEVR_DOSR"/>
    <property type="match status" value="1"/>
</dbReference>
<sequence>MVDFSRHLSSLVRSAVPRITEPLTREADIRQALVQVSDVYGFHGFIVMVVPSRSCRRLAESIVMTNWPKDLLSSYDAASMMTSSPVIERLRRSTIPFTYDTALESHRRCHGKDNPVLNLFERVHLGRGVYIPVHDVHGTCGAVGFGGDREVVNAGELKELTFIASHLFGRLSEIREIRSRRPAGLSRREIECLHWAAAGKTTTEMAKILDLSEYTVNHYLSRATRKLDSVNRVQTVAKAIRAGLIN</sequence>
<dbReference type="SUPFAM" id="SSF75516">
    <property type="entry name" value="Pheromone-binding domain of LuxR-like quorum-sensing transcription factors"/>
    <property type="match status" value="1"/>
</dbReference>
<dbReference type="CDD" id="cd06170">
    <property type="entry name" value="LuxR_C_like"/>
    <property type="match status" value="1"/>
</dbReference>
<protein>
    <submittedName>
        <fullName evidence="5">Autoinducer binding domain-containing protein</fullName>
    </submittedName>
</protein>
<organism evidence="5 6">
    <name type="scientific">Rhizobium herbae</name>
    <dbReference type="NCBI Taxonomy" id="508661"/>
    <lineage>
        <taxon>Bacteria</taxon>
        <taxon>Pseudomonadati</taxon>
        <taxon>Pseudomonadota</taxon>
        <taxon>Alphaproteobacteria</taxon>
        <taxon>Hyphomicrobiales</taxon>
        <taxon>Rhizobiaceae</taxon>
        <taxon>Rhizobium/Agrobacterium group</taxon>
        <taxon>Rhizobium</taxon>
    </lineage>
</organism>
<dbReference type="Pfam" id="PF03472">
    <property type="entry name" value="Autoind_bind"/>
    <property type="match status" value="1"/>
</dbReference>
<feature type="domain" description="HTH luxR-type" evidence="4">
    <location>
        <begin position="178"/>
        <end position="243"/>
    </location>
</feature>
<evidence type="ECO:0000313" key="5">
    <source>
        <dbReference type="EMBL" id="MBW9063910.1"/>
    </source>
</evidence>
<dbReference type="Gene3D" id="3.30.450.80">
    <property type="entry name" value="Transcription factor LuxR-like, autoinducer-binding domain"/>
    <property type="match status" value="1"/>
</dbReference>
<dbReference type="InterPro" id="IPR036388">
    <property type="entry name" value="WH-like_DNA-bd_sf"/>
</dbReference>
<gene>
    <name evidence="5" type="ORF">JNB71_11320</name>
</gene>
<dbReference type="PROSITE" id="PS50043">
    <property type="entry name" value="HTH_LUXR_2"/>
    <property type="match status" value="1"/>
</dbReference>
<keyword evidence="6" id="KW-1185">Reference proteome</keyword>